<name>A0A2X4UPS2_9GAMM</name>
<protein>
    <submittedName>
        <fullName evidence="1">Uncharacterized protein</fullName>
    </submittedName>
</protein>
<sequence>MDNITELCSSQWNYILYSVNGRTVITVIFFDIVDYYRSFYLLDSEITLNEKALVNLAENIRNNAKSYENRERFPAVFV</sequence>
<evidence type="ECO:0000313" key="2">
    <source>
        <dbReference type="Proteomes" id="UP000249005"/>
    </source>
</evidence>
<evidence type="ECO:0000313" key="1">
    <source>
        <dbReference type="EMBL" id="SQI41837.1"/>
    </source>
</evidence>
<dbReference type="EMBL" id="LS483470">
    <property type="protein sequence ID" value="SQI41837.1"/>
    <property type="molecule type" value="Genomic_DNA"/>
</dbReference>
<proteinExistence type="predicted"/>
<reference evidence="1 2" key="1">
    <citation type="submission" date="2018-06" db="EMBL/GenBank/DDBJ databases">
        <authorList>
            <consortium name="Pathogen Informatics"/>
            <person name="Doyle S."/>
        </authorList>
    </citation>
    <scope>NUCLEOTIDE SEQUENCE [LARGE SCALE GENOMIC DNA]</scope>
    <source>
        <strain evidence="1 2">NCTC12151</strain>
    </source>
</reference>
<organism evidence="1 2">
    <name type="scientific">Leminorella richardii</name>
    <dbReference type="NCBI Taxonomy" id="158841"/>
    <lineage>
        <taxon>Bacteria</taxon>
        <taxon>Pseudomonadati</taxon>
        <taxon>Pseudomonadota</taxon>
        <taxon>Gammaproteobacteria</taxon>
        <taxon>Enterobacterales</taxon>
        <taxon>Budviciaceae</taxon>
        <taxon>Leminorella</taxon>
    </lineage>
</organism>
<gene>
    <name evidence="1" type="ORF">NCTC12151_02375</name>
</gene>
<dbReference type="AlphaFoldDB" id="A0A2X4UPS2"/>
<keyword evidence="2" id="KW-1185">Reference proteome</keyword>
<dbReference type="KEGG" id="lri:NCTC12151_02375"/>
<accession>A0A2X4UPS2</accession>
<dbReference type="Proteomes" id="UP000249005">
    <property type="component" value="Chromosome 1"/>
</dbReference>